<dbReference type="PANTHER" id="PTHR24221:SF654">
    <property type="entry name" value="ATP-BINDING CASSETTE SUB-FAMILY B MEMBER 6"/>
    <property type="match status" value="1"/>
</dbReference>
<evidence type="ECO:0000256" key="7">
    <source>
        <dbReference type="ARBA" id="ARBA00022967"/>
    </source>
</evidence>
<dbReference type="PROSITE" id="PS50893">
    <property type="entry name" value="ABC_TRANSPORTER_2"/>
    <property type="match status" value="1"/>
</dbReference>
<dbReference type="FunFam" id="3.40.50.300:FF:000221">
    <property type="entry name" value="Multidrug ABC transporter ATP-binding protein"/>
    <property type="match status" value="1"/>
</dbReference>
<evidence type="ECO:0000256" key="6">
    <source>
        <dbReference type="ARBA" id="ARBA00022840"/>
    </source>
</evidence>
<dbReference type="Pfam" id="PF00664">
    <property type="entry name" value="ABC_membrane"/>
    <property type="match status" value="1"/>
</dbReference>
<evidence type="ECO:0000256" key="10">
    <source>
        <dbReference type="ARBA" id="ARBA00023136"/>
    </source>
</evidence>
<name>A0A2A2AB73_9BURK</name>
<keyword evidence="2" id="KW-0813">Transport</keyword>
<feature type="transmembrane region" description="Helical" evidence="11">
    <location>
        <begin position="29"/>
        <end position="53"/>
    </location>
</feature>
<evidence type="ECO:0000259" key="13">
    <source>
        <dbReference type="PROSITE" id="PS50929"/>
    </source>
</evidence>
<evidence type="ECO:0000256" key="9">
    <source>
        <dbReference type="ARBA" id="ARBA00023055"/>
    </source>
</evidence>
<comment type="caution">
    <text evidence="14">The sequence shown here is derived from an EMBL/GenBank/DDBJ whole genome shotgun (WGS) entry which is preliminary data.</text>
</comment>
<feature type="domain" description="ABC transporter" evidence="12">
    <location>
        <begin position="347"/>
        <end position="580"/>
    </location>
</feature>
<dbReference type="InterPro" id="IPR039421">
    <property type="entry name" value="Type_1_exporter"/>
</dbReference>
<dbReference type="Gene3D" id="3.40.50.300">
    <property type="entry name" value="P-loop containing nucleotide triphosphate hydrolases"/>
    <property type="match status" value="1"/>
</dbReference>
<keyword evidence="10 11" id="KW-0472">Membrane</keyword>
<dbReference type="SMART" id="SM00382">
    <property type="entry name" value="AAA"/>
    <property type="match status" value="1"/>
</dbReference>
<comment type="subcellular location">
    <subcellularLocation>
        <location evidence="1">Cell membrane</location>
        <topology evidence="1">Multi-pass membrane protein</topology>
    </subcellularLocation>
</comment>
<evidence type="ECO:0000256" key="2">
    <source>
        <dbReference type="ARBA" id="ARBA00022448"/>
    </source>
</evidence>
<feature type="transmembrane region" description="Helical" evidence="11">
    <location>
        <begin position="286"/>
        <end position="306"/>
    </location>
</feature>
<keyword evidence="7" id="KW-1278">Translocase</keyword>
<proteinExistence type="predicted"/>
<evidence type="ECO:0000256" key="11">
    <source>
        <dbReference type="SAM" id="Phobius"/>
    </source>
</evidence>
<dbReference type="CDD" id="cd07346">
    <property type="entry name" value="ABC_6TM_exporters"/>
    <property type="match status" value="1"/>
</dbReference>
<reference evidence="14 15" key="1">
    <citation type="submission" date="2017-08" db="EMBL/GenBank/DDBJ databases">
        <title>WGS of Clinical strains of the CDC Group NO-1 linked to zoonotic infections in humans.</title>
        <authorList>
            <person name="Bernier A.-M."/>
            <person name="Bernard K."/>
        </authorList>
    </citation>
    <scope>NUCLEOTIDE SEQUENCE [LARGE SCALE GENOMIC DNA]</scope>
    <source>
        <strain evidence="14 15">NML03-0146</strain>
    </source>
</reference>
<dbReference type="InterPro" id="IPR036640">
    <property type="entry name" value="ABC1_TM_sf"/>
</dbReference>
<evidence type="ECO:0000259" key="12">
    <source>
        <dbReference type="PROSITE" id="PS50893"/>
    </source>
</evidence>
<evidence type="ECO:0000256" key="8">
    <source>
        <dbReference type="ARBA" id="ARBA00022989"/>
    </source>
</evidence>
<gene>
    <name evidence="14" type="ORF">CK620_00405</name>
</gene>
<organism evidence="14 15">
    <name type="scientific">Vandammella animalimorsus</name>
    <dbReference type="NCBI Taxonomy" id="2029117"/>
    <lineage>
        <taxon>Bacteria</taxon>
        <taxon>Pseudomonadati</taxon>
        <taxon>Pseudomonadota</taxon>
        <taxon>Betaproteobacteria</taxon>
        <taxon>Burkholderiales</taxon>
        <taxon>Comamonadaceae</taxon>
        <taxon>Vandammella</taxon>
    </lineage>
</organism>
<dbReference type="GO" id="GO:0005524">
    <property type="term" value="F:ATP binding"/>
    <property type="evidence" value="ECO:0007669"/>
    <property type="project" value="UniProtKB-KW"/>
</dbReference>
<keyword evidence="5" id="KW-0547">Nucleotide-binding</keyword>
<dbReference type="InterPro" id="IPR027417">
    <property type="entry name" value="P-loop_NTPase"/>
</dbReference>
<accession>A0A2A2AB73</accession>
<dbReference type="AlphaFoldDB" id="A0A2A2AB73"/>
<keyword evidence="9" id="KW-0445">Lipid transport</keyword>
<sequence length="602" mass="65705">MKPSNAASPRPKSIPAPVRFGSLMRVAPWLLGSAVITAVASAALSIAPFWFIYRISVELFGAQPDIATVRRLAWWAMGLLLLRWALMAVSHVFAHTGAFAIQHRLRIAMARRLGEVPLSFFAARGSGSMRRTLTDDVNSMEGFFAHMVPDAVAAAAVPLAAAMLLFVADWRMALAALSPLPVVLLVQWWSMRGMGERMREWSALQERIANQVGEYVRGVHVVKSFGLAARSFGELSDAVRGAVRWVEDYARGSARGWVWFTGLLSANLVVVAPFGAWLHARGSLDAPTYVLFLLVAPAVLAPLLRLTFAMGEQMQRAEAMRRISDVLAAPPLDQSRAAKAPDGALDIRFEKLCHRYGQRLALDEVSFEAKAGQLTALVGASGSGKSTLVRLVARLYEFDAGSLRVGGADVREWPLDALLAKLAIVFQDVFLFHGTVRDNLKIARPEASDAAIEAAARTACAHDFIMALPQGYDTPLGERGARLSGGERQRLSIARALLKDAPVLLLDEATASVDAENEALIQQALDALCANRTVLMIGHRLHTIMHADHIVVMEAGRVAGQGRHETLLRECSAYQRLWRDHEQVREWSLAMHTDAAQREAGA</sequence>
<dbReference type="SUPFAM" id="SSF90123">
    <property type="entry name" value="ABC transporter transmembrane region"/>
    <property type="match status" value="1"/>
</dbReference>
<evidence type="ECO:0000313" key="14">
    <source>
        <dbReference type="EMBL" id="PAT35780.1"/>
    </source>
</evidence>
<dbReference type="Gene3D" id="1.20.1560.10">
    <property type="entry name" value="ABC transporter type 1, transmembrane domain"/>
    <property type="match status" value="1"/>
</dbReference>
<dbReference type="SUPFAM" id="SSF52540">
    <property type="entry name" value="P-loop containing nucleoside triphosphate hydrolases"/>
    <property type="match status" value="1"/>
</dbReference>
<evidence type="ECO:0000256" key="5">
    <source>
        <dbReference type="ARBA" id="ARBA00022741"/>
    </source>
</evidence>
<dbReference type="Pfam" id="PF00005">
    <property type="entry name" value="ABC_tran"/>
    <property type="match status" value="1"/>
</dbReference>
<evidence type="ECO:0000256" key="1">
    <source>
        <dbReference type="ARBA" id="ARBA00004651"/>
    </source>
</evidence>
<dbReference type="GO" id="GO:0006869">
    <property type="term" value="P:lipid transport"/>
    <property type="evidence" value="ECO:0007669"/>
    <property type="project" value="UniProtKB-KW"/>
</dbReference>
<keyword evidence="8 11" id="KW-1133">Transmembrane helix</keyword>
<dbReference type="InterPro" id="IPR003439">
    <property type="entry name" value="ABC_transporter-like_ATP-bd"/>
</dbReference>
<dbReference type="GO" id="GO:0005886">
    <property type="term" value="C:plasma membrane"/>
    <property type="evidence" value="ECO:0007669"/>
    <property type="project" value="UniProtKB-SubCell"/>
</dbReference>
<dbReference type="PROSITE" id="PS50929">
    <property type="entry name" value="ABC_TM1F"/>
    <property type="match status" value="1"/>
</dbReference>
<dbReference type="InterPro" id="IPR017871">
    <property type="entry name" value="ABC_transporter-like_CS"/>
</dbReference>
<dbReference type="RefSeq" id="WP_095548663.1">
    <property type="nucleotide sequence ID" value="NZ_NSJF01000001.1"/>
</dbReference>
<dbReference type="Proteomes" id="UP000217999">
    <property type="component" value="Unassembled WGS sequence"/>
</dbReference>
<feature type="transmembrane region" description="Helical" evidence="11">
    <location>
        <begin position="143"/>
        <end position="166"/>
    </location>
</feature>
<dbReference type="EMBL" id="NSJF01000001">
    <property type="protein sequence ID" value="PAT35780.1"/>
    <property type="molecule type" value="Genomic_DNA"/>
</dbReference>
<evidence type="ECO:0000256" key="4">
    <source>
        <dbReference type="ARBA" id="ARBA00022692"/>
    </source>
</evidence>
<evidence type="ECO:0000313" key="15">
    <source>
        <dbReference type="Proteomes" id="UP000217999"/>
    </source>
</evidence>
<keyword evidence="6 14" id="KW-0067">ATP-binding</keyword>
<dbReference type="PROSITE" id="PS00211">
    <property type="entry name" value="ABC_TRANSPORTER_1"/>
    <property type="match status" value="1"/>
</dbReference>
<feature type="transmembrane region" description="Helical" evidence="11">
    <location>
        <begin position="257"/>
        <end position="280"/>
    </location>
</feature>
<dbReference type="InterPro" id="IPR011527">
    <property type="entry name" value="ABC1_TM_dom"/>
</dbReference>
<protein>
    <submittedName>
        <fullName evidence="14">ABC transporter ATP-binding protein</fullName>
    </submittedName>
</protein>
<dbReference type="PANTHER" id="PTHR24221">
    <property type="entry name" value="ATP-BINDING CASSETTE SUB-FAMILY B"/>
    <property type="match status" value="1"/>
</dbReference>
<feature type="domain" description="ABC transmembrane type-1" evidence="13">
    <location>
        <begin position="34"/>
        <end position="315"/>
    </location>
</feature>
<dbReference type="GO" id="GO:0140359">
    <property type="term" value="F:ABC-type transporter activity"/>
    <property type="evidence" value="ECO:0007669"/>
    <property type="project" value="InterPro"/>
</dbReference>
<evidence type="ECO:0000256" key="3">
    <source>
        <dbReference type="ARBA" id="ARBA00022475"/>
    </source>
</evidence>
<feature type="transmembrane region" description="Helical" evidence="11">
    <location>
        <begin position="73"/>
        <end position="101"/>
    </location>
</feature>
<keyword evidence="4 11" id="KW-0812">Transmembrane</keyword>
<dbReference type="InterPro" id="IPR003593">
    <property type="entry name" value="AAA+_ATPase"/>
</dbReference>
<keyword evidence="3" id="KW-1003">Cell membrane</keyword>
<feature type="transmembrane region" description="Helical" evidence="11">
    <location>
        <begin position="172"/>
        <end position="189"/>
    </location>
</feature>
<dbReference type="GO" id="GO:0016887">
    <property type="term" value="F:ATP hydrolysis activity"/>
    <property type="evidence" value="ECO:0007669"/>
    <property type="project" value="InterPro"/>
</dbReference>